<dbReference type="EnsemblMetazoa" id="GAUT032753-RA">
    <property type="protein sequence ID" value="GAUT032753-PA"/>
    <property type="gene ID" value="GAUT032753"/>
</dbReference>
<organism evidence="1 2">
    <name type="scientific">Glossina austeni</name>
    <name type="common">Savannah tsetse fly</name>
    <dbReference type="NCBI Taxonomy" id="7395"/>
    <lineage>
        <taxon>Eukaryota</taxon>
        <taxon>Metazoa</taxon>
        <taxon>Ecdysozoa</taxon>
        <taxon>Arthropoda</taxon>
        <taxon>Hexapoda</taxon>
        <taxon>Insecta</taxon>
        <taxon>Pterygota</taxon>
        <taxon>Neoptera</taxon>
        <taxon>Endopterygota</taxon>
        <taxon>Diptera</taxon>
        <taxon>Brachycera</taxon>
        <taxon>Muscomorpha</taxon>
        <taxon>Hippoboscoidea</taxon>
        <taxon>Glossinidae</taxon>
        <taxon>Glossina</taxon>
    </lineage>
</organism>
<reference evidence="1" key="1">
    <citation type="submission" date="2020-05" db="UniProtKB">
        <authorList>
            <consortium name="EnsemblMetazoa"/>
        </authorList>
    </citation>
    <scope>IDENTIFICATION</scope>
    <source>
        <strain evidence="1">TTRI</strain>
    </source>
</reference>
<protein>
    <submittedName>
        <fullName evidence="1">Uncharacterized protein</fullName>
    </submittedName>
</protein>
<sequence>MSSNVILPECLKFFCFLLSRCDSFKAFVIKETAEGTTDMLTCLFCIVKQTVILSLFQSEVALAISSPTFLADKSNGPIFGVIEEVAPTSLSTQRKYTNFSSAGSNFDCDDLLEILNGSVLKVIFASDFNITTILERPN</sequence>
<dbReference type="AlphaFoldDB" id="A0A1A9VCC0"/>
<dbReference type="VEuPathDB" id="VectorBase:GAUT032753"/>
<accession>A0A1A9VCC0</accession>
<evidence type="ECO:0000313" key="1">
    <source>
        <dbReference type="EnsemblMetazoa" id="GAUT032753-PA"/>
    </source>
</evidence>
<name>A0A1A9VCC0_GLOAU</name>
<dbReference type="Proteomes" id="UP000078200">
    <property type="component" value="Unassembled WGS sequence"/>
</dbReference>
<keyword evidence="2" id="KW-1185">Reference proteome</keyword>
<proteinExistence type="predicted"/>
<evidence type="ECO:0000313" key="2">
    <source>
        <dbReference type="Proteomes" id="UP000078200"/>
    </source>
</evidence>